<feature type="transmembrane region" description="Helical" evidence="8">
    <location>
        <begin position="32"/>
        <end position="53"/>
    </location>
</feature>
<dbReference type="GO" id="GO:0005886">
    <property type="term" value="C:plasma membrane"/>
    <property type="evidence" value="ECO:0007669"/>
    <property type="project" value="UniProtKB-SubCell"/>
</dbReference>
<comment type="similarity">
    <text evidence="2">Belongs to the ABC-2 integral membrane protein family.</text>
</comment>
<dbReference type="PROSITE" id="PS51012">
    <property type="entry name" value="ABC_TM2"/>
    <property type="match status" value="1"/>
</dbReference>
<protein>
    <submittedName>
        <fullName evidence="10">ABC-2 type transporter</fullName>
    </submittedName>
</protein>
<comment type="subcellular location">
    <subcellularLocation>
        <location evidence="1">Cell membrane</location>
        <topology evidence="1">Multi-pass membrane protein</topology>
    </subcellularLocation>
</comment>
<name>B8FDU4_DESAL</name>
<evidence type="ECO:0000259" key="9">
    <source>
        <dbReference type="PROSITE" id="PS51012"/>
    </source>
</evidence>
<evidence type="ECO:0000313" key="11">
    <source>
        <dbReference type="Proteomes" id="UP000000739"/>
    </source>
</evidence>
<dbReference type="RefSeq" id="WP_015949762.1">
    <property type="nucleotide sequence ID" value="NC_011768.1"/>
</dbReference>
<dbReference type="Proteomes" id="UP000000739">
    <property type="component" value="Chromosome"/>
</dbReference>
<feature type="transmembrane region" description="Helical" evidence="8">
    <location>
        <begin position="363"/>
        <end position="381"/>
    </location>
</feature>
<dbReference type="PANTHER" id="PTHR30294:SF47">
    <property type="entry name" value="INNER MEMBRANE TRANSPORT PERMEASE YHHJ"/>
    <property type="match status" value="1"/>
</dbReference>
<sequence length="386" mass="42899">MKKETSAAFIWLQRHAAMIRKELVQLLRDKLLVFFLIYAFSMDIILAGGSISLDLKNASLWVRDLDHKVESRELMHRFQPPAFRLKGGVDNAHEIQTMMDKGEAMATLDFGPDFSENIHKGRQATTLMQVDATNSVLGTLAASHASHIVFQFSLEKAQEKLAKAGAASGGTPSIRDAHRVWFNPNQRDSWFMSITELLTIITVFAVMLPATAMVREKERGTVEQLLVSPLSTWQIMLPKILSMTFVILLGTAVSLFCVIRPIFHTPIRGSLPLFFGVTALYVFTTSGLSLFISTLARNLAQVGLLTILVLAPMLFLSGAWTPPEAMPGWLRFAMVVSPLHHYIDTGFGILLKGAGMEILWDSVGMIALIGGIMLSVGAWRFRRQFH</sequence>
<feature type="transmembrane region" description="Helical" evidence="8">
    <location>
        <begin position="271"/>
        <end position="293"/>
    </location>
</feature>
<feature type="transmembrane region" description="Helical" evidence="8">
    <location>
        <begin position="235"/>
        <end position="259"/>
    </location>
</feature>
<evidence type="ECO:0000256" key="3">
    <source>
        <dbReference type="ARBA" id="ARBA00022448"/>
    </source>
</evidence>
<dbReference type="EMBL" id="CP001322">
    <property type="protein sequence ID" value="ACL06725.1"/>
    <property type="molecule type" value="Genomic_DNA"/>
</dbReference>
<proteinExistence type="inferred from homology"/>
<reference evidence="10 11" key="1">
    <citation type="journal article" date="2012" name="Environ. Microbiol.">
        <title>The genome sequence of Desulfatibacillum alkenivorans AK-01: a blueprint for anaerobic alkane oxidation.</title>
        <authorList>
            <person name="Callaghan A.V."/>
            <person name="Morris B.E."/>
            <person name="Pereira I.A."/>
            <person name="McInerney M.J."/>
            <person name="Austin R.N."/>
            <person name="Groves J.T."/>
            <person name="Kukor J.J."/>
            <person name="Suflita J.M."/>
            <person name="Young L.Y."/>
            <person name="Zylstra G.J."/>
            <person name="Wawrik B."/>
        </authorList>
    </citation>
    <scope>NUCLEOTIDE SEQUENCE [LARGE SCALE GENOMIC DNA]</scope>
    <source>
        <strain evidence="10 11">AK-01</strain>
    </source>
</reference>
<keyword evidence="7 8" id="KW-0472">Membrane</keyword>
<feature type="domain" description="ABC transmembrane type-2" evidence="9">
    <location>
        <begin position="134"/>
        <end position="384"/>
    </location>
</feature>
<evidence type="ECO:0000256" key="7">
    <source>
        <dbReference type="ARBA" id="ARBA00023136"/>
    </source>
</evidence>
<accession>B8FDU4</accession>
<evidence type="ECO:0000256" key="6">
    <source>
        <dbReference type="ARBA" id="ARBA00022989"/>
    </source>
</evidence>
<evidence type="ECO:0000256" key="2">
    <source>
        <dbReference type="ARBA" id="ARBA00007783"/>
    </source>
</evidence>
<evidence type="ECO:0000256" key="4">
    <source>
        <dbReference type="ARBA" id="ARBA00022475"/>
    </source>
</evidence>
<keyword evidence="6 8" id="KW-1133">Transmembrane helix</keyword>
<dbReference type="eggNOG" id="COG0842">
    <property type="taxonomic scope" value="Bacteria"/>
</dbReference>
<evidence type="ECO:0000256" key="5">
    <source>
        <dbReference type="ARBA" id="ARBA00022692"/>
    </source>
</evidence>
<keyword evidence="11" id="KW-1185">Reference proteome</keyword>
<keyword evidence="3" id="KW-0813">Transport</keyword>
<dbReference type="GO" id="GO:0140359">
    <property type="term" value="F:ABC-type transporter activity"/>
    <property type="evidence" value="ECO:0007669"/>
    <property type="project" value="InterPro"/>
</dbReference>
<dbReference type="InterPro" id="IPR047817">
    <property type="entry name" value="ABC2_TM_bact-type"/>
</dbReference>
<dbReference type="Pfam" id="PF12698">
    <property type="entry name" value="ABC2_membrane_3"/>
    <property type="match status" value="1"/>
</dbReference>
<keyword evidence="4" id="KW-1003">Cell membrane</keyword>
<dbReference type="Gene3D" id="3.40.1710.10">
    <property type="entry name" value="abc type-2 transporter like domain"/>
    <property type="match status" value="1"/>
</dbReference>
<evidence type="ECO:0000256" key="1">
    <source>
        <dbReference type="ARBA" id="ARBA00004651"/>
    </source>
</evidence>
<evidence type="ECO:0000313" key="10">
    <source>
        <dbReference type="EMBL" id="ACL06725.1"/>
    </source>
</evidence>
<organism evidence="10 11">
    <name type="scientific">Desulfatibacillum aliphaticivorans</name>
    <dbReference type="NCBI Taxonomy" id="218208"/>
    <lineage>
        <taxon>Bacteria</taxon>
        <taxon>Pseudomonadati</taxon>
        <taxon>Thermodesulfobacteriota</taxon>
        <taxon>Desulfobacteria</taxon>
        <taxon>Desulfobacterales</taxon>
        <taxon>Desulfatibacillaceae</taxon>
        <taxon>Desulfatibacillum</taxon>
    </lineage>
</organism>
<dbReference type="InterPro" id="IPR051449">
    <property type="entry name" value="ABC-2_transporter_component"/>
</dbReference>
<dbReference type="HOGENOM" id="CLU_039483_8_1_7"/>
<feature type="transmembrane region" description="Helical" evidence="8">
    <location>
        <begin position="197"/>
        <end position="215"/>
    </location>
</feature>
<gene>
    <name evidence="10" type="ordered locus">Dalk_5054</name>
</gene>
<dbReference type="AlphaFoldDB" id="B8FDU4"/>
<feature type="transmembrane region" description="Helical" evidence="8">
    <location>
        <begin position="299"/>
        <end position="320"/>
    </location>
</feature>
<keyword evidence="5 8" id="KW-0812">Transmembrane</keyword>
<evidence type="ECO:0000256" key="8">
    <source>
        <dbReference type="SAM" id="Phobius"/>
    </source>
</evidence>
<dbReference type="KEGG" id="dal:Dalk_5054"/>
<dbReference type="InterPro" id="IPR013525">
    <property type="entry name" value="ABC2_TM"/>
</dbReference>
<dbReference type="PANTHER" id="PTHR30294">
    <property type="entry name" value="MEMBRANE COMPONENT OF ABC TRANSPORTER YHHJ-RELATED"/>
    <property type="match status" value="1"/>
</dbReference>